<name>A0A0N0BIB1_9HYME</name>
<evidence type="ECO:0000313" key="2">
    <source>
        <dbReference type="Proteomes" id="UP000053105"/>
    </source>
</evidence>
<dbReference type="AlphaFoldDB" id="A0A0N0BIB1"/>
<proteinExistence type="predicted"/>
<organism evidence="1 2">
    <name type="scientific">Melipona quadrifasciata</name>
    <dbReference type="NCBI Taxonomy" id="166423"/>
    <lineage>
        <taxon>Eukaryota</taxon>
        <taxon>Metazoa</taxon>
        <taxon>Ecdysozoa</taxon>
        <taxon>Arthropoda</taxon>
        <taxon>Hexapoda</taxon>
        <taxon>Insecta</taxon>
        <taxon>Pterygota</taxon>
        <taxon>Neoptera</taxon>
        <taxon>Endopterygota</taxon>
        <taxon>Hymenoptera</taxon>
        <taxon>Apocrita</taxon>
        <taxon>Aculeata</taxon>
        <taxon>Apoidea</taxon>
        <taxon>Anthophila</taxon>
        <taxon>Apidae</taxon>
        <taxon>Melipona</taxon>
    </lineage>
</organism>
<sequence>MKMCRETLEPGLEHPVKVGDEQHFVDAIINFHRPVNRIANMSSRKAHTSNPYVPAILCPGDENMTKVPRGNPENWASSGATLMQRKLAIDLGHVIREKAWGRPRVGVALSDYPTVTDIYTVNIT</sequence>
<accession>A0A0N0BIB1</accession>
<dbReference type="EMBL" id="KQ435733">
    <property type="protein sequence ID" value="KOX77298.1"/>
    <property type="molecule type" value="Genomic_DNA"/>
</dbReference>
<reference evidence="1 2" key="1">
    <citation type="submission" date="2015-07" db="EMBL/GenBank/DDBJ databases">
        <title>The genome of Melipona quadrifasciata.</title>
        <authorList>
            <person name="Pan H."/>
            <person name="Kapheim K."/>
        </authorList>
    </citation>
    <scope>NUCLEOTIDE SEQUENCE [LARGE SCALE GENOMIC DNA]</scope>
    <source>
        <strain evidence="1">0111107301</strain>
        <tissue evidence="1">Whole body</tissue>
    </source>
</reference>
<dbReference type="Proteomes" id="UP000053105">
    <property type="component" value="Unassembled WGS sequence"/>
</dbReference>
<keyword evidence="2" id="KW-1185">Reference proteome</keyword>
<protein>
    <submittedName>
        <fullName evidence="1">Uncharacterized protein</fullName>
    </submittedName>
</protein>
<evidence type="ECO:0000313" key="1">
    <source>
        <dbReference type="EMBL" id="KOX77298.1"/>
    </source>
</evidence>
<gene>
    <name evidence="1" type="ORF">WN51_10904</name>
</gene>